<gene>
    <name evidence="1" type="ORF">GOP47_0010545</name>
</gene>
<name>A0A9D4UV36_ADICA</name>
<evidence type="ECO:0000313" key="1">
    <source>
        <dbReference type="EMBL" id="KAI5074584.1"/>
    </source>
</evidence>
<proteinExistence type="predicted"/>
<reference evidence="1" key="1">
    <citation type="submission" date="2021-01" db="EMBL/GenBank/DDBJ databases">
        <title>Adiantum capillus-veneris genome.</title>
        <authorList>
            <person name="Fang Y."/>
            <person name="Liao Q."/>
        </authorList>
    </citation>
    <scope>NUCLEOTIDE SEQUENCE</scope>
    <source>
        <strain evidence="1">H3</strain>
        <tissue evidence="1">Leaf</tissue>
    </source>
</reference>
<dbReference type="AlphaFoldDB" id="A0A9D4UV36"/>
<keyword evidence="2" id="KW-1185">Reference proteome</keyword>
<organism evidence="1 2">
    <name type="scientific">Adiantum capillus-veneris</name>
    <name type="common">Maidenhair fern</name>
    <dbReference type="NCBI Taxonomy" id="13818"/>
    <lineage>
        <taxon>Eukaryota</taxon>
        <taxon>Viridiplantae</taxon>
        <taxon>Streptophyta</taxon>
        <taxon>Embryophyta</taxon>
        <taxon>Tracheophyta</taxon>
        <taxon>Polypodiopsida</taxon>
        <taxon>Polypodiidae</taxon>
        <taxon>Polypodiales</taxon>
        <taxon>Pteridineae</taxon>
        <taxon>Pteridaceae</taxon>
        <taxon>Vittarioideae</taxon>
        <taxon>Adiantum</taxon>
    </lineage>
</organism>
<accession>A0A9D4UV36</accession>
<evidence type="ECO:0000313" key="2">
    <source>
        <dbReference type="Proteomes" id="UP000886520"/>
    </source>
</evidence>
<protein>
    <submittedName>
        <fullName evidence="1">Uncharacterized protein</fullName>
    </submittedName>
</protein>
<dbReference type="Proteomes" id="UP000886520">
    <property type="component" value="Chromosome 10"/>
</dbReference>
<dbReference type="EMBL" id="JABFUD020000010">
    <property type="protein sequence ID" value="KAI5074584.1"/>
    <property type="molecule type" value="Genomic_DNA"/>
</dbReference>
<sequence>MAGKSPALVLMKQQHQTTGALLAYYLQSIGSVRQSAVYICLSVYESAIAAAADSSFHGIPARLVPNNKKSKKKFVSASSLFVGGCQITGKVMFKVYEFYIHH</sequence>
<comment type="caution">
    <text evidence="1">The sequence shown here is derived from an EMBL/GenBank/DDBJ whole genome shotgun (WGS) entry which is preliminary data.</text>
</comment>